<evidence type="ECO:0000256" key="1">
    <source>
        <dbReference type="SAM" id="SignalP"/>
    </source>
</evidence>
<dbReference type="Pfam" id="PF04389">
    <property type="entry name" value="Peptidase_M28"/>
    <property type="match status" value="1"/>
</dbReference>
<dbReference type="RefSeq" id="WP_168059956.1">
    <property type="nucleotide sequence ID" value="NZ_VTOW01000002.1"/>
</dbReference>
<dbReference type="InterPro" id="IPR045175">
    <property type="entry name" value="M28_fam"/>
</dbReference>
<dbReference type="AlphaFoldDB" id="A0A7X6DQF1"/>
<evidence type="ECO:0000313" key="3">
    <source>
        <dbReference type="EMBL" id="NKE71377.1"/>
    </source>
</evidence>
<dbReference type="PANTHER" id="PTHR12147:SF26">
    <property type="entry name" value="PEPTIDASE M28 DOMAIN-CONTAINING PROTEIN"/>
    <property type="match status" value="1"/>
</dbReference>
<keyword evidence="4" id="KW-1185">Reference proteome</keyword>
<reference evidence="3 4" key="1">
    <citation type="journal article" date="2020" name="Nature">
        <title>Bacterial chemolithoautotrophy via manganese oxidation.</title>
        <authorList>
            <person name="Yu H."/>
            <person name="Leadbetter J.R."/>
        </authorList>
    </citation>
    <scope>NUCLEOTIDE SEQUENCE [LARGE SCALE GENOMIC DNA]</scope>
    <source>
        <strain evidence="3 4">Mn-1</strain>
    </source>
</reference>
<keyword evidence="3" id="KW-0378">Hydrolase</keyword>
<dbReference type="Proteomes" id="UP000534783">
    <property type="component" value="Unassembled WGS sequence"/>
</dbReference>
<dbReference type="PANTHER" id="PTHR12147">
    <property type="entry name" value="METALLOPEPTIDASE M28 FAMILY MEMBER"/>
    <property type="match status" value="1"/>
</dbReference>
<organism evidence="3 4">
    <name type="scientific">Candidatus Manganitrophus noduliformans</name>
    <dbReference type="NCBI Taxonomy" id="2606439"/>
    <lineage>
        <taxon>Bacteria</taxon>
        <taxon>Pseudomonadati</taxon>
        <taxon>Nitrospirota</taxon>
        <taxon>Nitrospiria</taxon>
        <taxon>Candidatus Troglogloeales</taxon>
        <taxon>Candidatus Manganitrophaceae</taxon>
        <taxon>Candidatus Manganitrophus</taxon>
    </lineage>
</organism>
<dbReference type="SMART" id="SM00228">
    <property type="entry name" value="PDZ"/>
    <property type="match status" value="1"/>
</dbReference>
<dbReference type="GO" id="GO:0006508">
    <property type="term" value="P:proteolysis"/>
    <property type="evidence" value="ECO:0007669"/>
    <property type="project" value="InterPro"/>
</dbReference>
<gene>
    <name evidence="3" type="ORF">MNODULE_11565</name>
</gene>
<dbReference type="PROSITE" id="PS50106">
    <property type="entry name" value="PDZ"/>
    <property type="match status" value="1"/>
</dbReference>
<dbReference type="InterPro" id="IPR007484">
    <property type="entry name" value="Peptidase_M28"/>
</dbReference>
<dbReference type="SUPFAM" id="SSF50156">
    <property type="entry name" value="PDZ domain-like"/>
    <property type="match status" value="1"/>
</dbReference>
<dbReference type="Pfam" id="PF17820">
    <property type="entry name" value="PDZ_6"/>
    <property type="match status" value="1"/>
</dbReference>
<evidence type="ECO:0000259" key="2">
    <source>
        <dbReference type="PROSITE" id="PS50106"/>
    </source>
</evidence>
<comment type="caution">
    <text evidence="3">The sequence shown here is derived from an EMBL/GenBank/DDBJ whole genome shotgun (WGS) entry which is preliminary data.</text>
</comment>
<feature type="domain" description="PDZ" evidence="2">
    <location>
        <begin position="1033"/>
        <end position="1101"/>
    </location>
</feature>
<proteinExistence type="predicted"/>
<protein>
    <submittedName>
        <fullName evidence="3">M20/M25/M40 family metallo-hydrolase</fullName>
    </submittedName>
</protein>
<feature type="signal peptide" evidence="1">
    <location>
        <begin position="1"/>
        <end position="23"/>
    </location>
</feature>
<dbReference type="InterPro" id="IPR027268">
    <property type="entry name" value="Peptidase_M4/M1_CTD_sf"/>
</dbReference>
<dbReference type="EMBL" id="VTOW01000002">
    <property type="protein sequence ID" value="NKE71377.1"/>
    <property type="molecule type" value="Genomic_DNA"/>
</dbReference>
<dbReference type="SUPFAM" id="SSF55486">
    <property type="entry name" value="Metalloproteases ('zincins'), catalytic domain"/>
    <property type="match status" value="1"/>
</dbReference>
<dbReference type="InterPro" id="IPR014782">
    <property type="entry name" value="Peptidase_M1_dom"/>
</dbReference>
<feature type="chain" id="PRO_5030944557" evidence="1">
    <location>
        <begin position="24"/>
        <end position="1137"/>
    </location>
</feature>
<evidence type="ECO:0000313" key="4">
    <source>
        <dbReference type="Proteomes" id="UP000534783"/>
    </source>
</evidence>
<dbReference type="GO" id="GO:0008270">
    <property type="term" value="F:zinc ion binding"/>
    <property type="evidence" value="ECO:0007669"/>
    <property type="project" value="InterPro"/>
</dbReference>
<dbReference type="SUPFAM" id="SSF53187">
    <property type="entry name" value="Zn-dependent exopeptidases"/>
    <property type="match status" value="1"/>
</dbReference>
<dbReference type="InterPro" id="IPR041489">
    <property type="entry name" value="PDZ_6"/>
</dbReference>
<dbReference type="InterPro" id="IPR036034">
    <property type="entry name" value="PDZ_sf"/>
</dbReference>
<name>A0A7X6DQF1_9BACT</name>
<sequence>MKHRGYRIFALLVLILFPASLHAQVHHEIKITLHPEAHRIEVEDRITLPEARTPSGAEIPFLLHEGLAPGSPTPGVEIVRAEKPSEEMLGVDLEALGMKLPLDEYRVTLPAGKREFVLKYQGAIDHPEEEGEEYARSFGETPGALSPEGVYLAASTFWYPWFDGGRVTFAVEAQSPQGWEAISQGERTEHERSESGTTVRWESPEPQEEIFLVGGPLTEYRKAGPVEAMAFLRKPDPELAEKYLGVTGQYIEMYQKLIGPYPYKKFALVENYWETGYGMPSFTLLGSQVIRLPFILHSSYPHEVLHNWWGNGVYVEFTGGNWSEGLTAYLADHLISEQRGKGAEARRASLQKYADYVAEGKDFPLTAFRGRHSPASEAVGYGKTLMFFHMLRRQLGDDLFVRSLQQFYRDHRFKRAGFADLQRAFSAVSGKDLQAKFDQWVTRSGAPALRVGETTATEEENGFLLTVALEQIQTGPAYRLRVPIAVTLEGQERVHSITVDMDAKRQTFSLSLPARPLRFDIDPEFDLFRRLDRNEIPPALSFAFGAEKGLMILPSSESKALLEEYRRLAEAWSKTQSTEIEIKLDSEVETLPADRAVWILGWNNRFKMTMIGALADYHLEFSGVLPKGGADVERSSLKVNNVTIPIRNHSLVFTTRHPANPARSLSWIATDRPDALPGLARKLPHYGPYSYLAFEGEEPTNVVKGQWPVIHSPMTLYPLNNRGERVEIDRATLPPRQALATLPAVFSDARMMEDIRFLSAETLRGRGFGSPELDQAAEYIAGQFRKAALSPGGDSEGNYFQSWKERGGDPEQETTLKNVIGILPGSRPEWAGQSVVVGAHYDHLGEGWPDVHQGDKGKVHPGADDNASGVAILLELARVLAKEKPPERTVIFVAFSGEEAGRRGSKRFVAHSKNFPPEKMMGMVNLDTVGRLGQNKLLVFGTGSAEEWIHLFNGVGFVTGVPIQSAQKDLGTSDQVSFADAGVPAVQLNSGPNLDYHRPSDTADKIDQAGLIKIASVLKEAVAYLAARPEPLTSLLPQRRAGEAPAPAPGRRVSLGTIPDFGDQGKGILLEGIVPGSPADQAGLQKGDRIVRIGAVPVTNLRDFSEFLKTLHPGDRISIFFLRDGKEEIAEATVKER</sequence>
<dbReference type="InterPro" id="IPR001478">
    <property type="entry name" value="PDZ"/>
</dbReference>
<keyword evidence="1" id="KW-0732">Signal</keyword>
<dbReference type="Gene3D" id="3.40.630.10">
    <property type="entry name" value="Zn peptidases"/>
    <property type="match status" value="1"/>
</dbReference>
<dbReference type="Gene3D" id="1.10.390.10">
    <property type="entry name" value="Neutral Protease Domain 2"/>
    <property type="match status" value="1"/>
</dbReference>
<dbReference type="Pfam" id="PF01433">
    <property type="entry name" value="Peptidase_M1"/>
    <property type="match status" value="1"/>
</dbReference>
<dbReference type="GO" id="GO:0008235">
    <property type="term" value="F:metalloexopeptidase activity"/>
    <property type="evidence" value="ECO:0007669"/>
    <property type="project" value="InterPro"/>
</dbReference>
<accession>A0A7X6DQF1</accession>
<dbReference type="Gene3D" id="2.30.42.10">
    <property type="match status" value="1"/>
</dbReference>